<evidence type="ECO:0000259" key="3">
    <source>
        <dbReference type="Pfam" id="PF03061"/>
    </source>
</evidence>
<dbReference type="OrthoDB" id="9798208at2"/>
<dbReference type="AlphaFoldDB" id="A0A3S3QLV4"/>
<dbReference type="GO" id="GO:0061522">
    <property type="term" value="F:1,4-dihydroxy-2-naphthoyl-CoA thioesterase activity"/>
    <property type="evidence" value="ECO:0007669"/>
    <property type="project" value="TreeGrafter"/>
</dbReference>
<feature type="domain" description="Thioesterase" evidence="3">
    <location>
        <begin position="50"/>
        <end position="127"/>
    </location>
</feature>
<dbReference type="SUPFAM" id="SSF54637">
    <property type="entry name" value="Thioesterase/thiol ester dehydrase-isomerase"/>
    <property type="match status" value="1"/>
</dbReference>
<evidence type="ECO:0000256" key="2">
    <source>
        <dbReference type="ARBA" id="ARBA00022801"/>
    </source>
</evidence>
<keyword evidence="2" id="KW-0378">Hydrolase</keyword>
<gene>
    <name evidence="4" type="ORF">EPI11_16520</name>
</gene>
<protein>
    <submittedName>
        <fullName evidence="4">PaaI family thioesterase</fullName>
    </submittedName>
</protein>
<comment type="caution">
    <text evidence="4">The sequence shown here is derived from an EMBL/GenBank/DDBJ whole genome shotgun (WGS) entry which is preliminary data.</text>
</comment>
<evidence type="ECO:0000313" key="5">
    <source>
        <dbReference type="Proteomes" id="UP000287527"/>
    </source>
</evidence>
<dbReference type="Proteomes" id="UP000287527">
    <property type="component" value="Unassembled WGS sequence"/>
</dbReference>
<dbReference type="GO" id="GO:0005829">
    <property type="term" value="C:cytosol"/>
    <property type="evidence" value="ECO:0007669"/>
    <property type="project" value="TreeGrafter"/>
</dbReference>
<dbReference type="NCBIfam" id="TIGR00369">
    <property type="entry name" value="unchar_dom_1"/>
    <property type="match status" value="1"/>
</dbReference>
<dbReference type="InterPro" id="IPR029069">
    <property type="entry name" value="HotDog_dom_sf"/>
</dbReference>
<dbReference type="PANTHER" id="PTHR43240">
    <property type="entry name" value="1,4-DIHYDROXY-2-NAPHTHOYL-COA THIOESTERASE 1"/>
    <property type="match status" value="1"/>
</dbReference>
<evidence type="ECO:0000256" key="1">
    <source>
        <dbReference type="ARBA" id="ARBA00008324"/>
    </source>
</evidence>
<dbReference type="InterPro" id="IPR003736">
    <property type="entry name" value="PAAI_dom"/>
</dbReference>
<dbReference type="RefSeq" id="WP_128391091.1">
    <property type="nucleotide sequence ID" value="NZ_SBII01000013.1"/>
</dbReference>
<dbReference type="Gene3D" id="3.10.129.10">
    <property type="entry name" value="Hotdog Thioesterase"/>
    <property type="match status" value="1"/>
</dbReference>
<proteinExistence type="inferred from homology"/>
<evidence type="ECO:0000313" key="4">
    <source>
        <dbReference type="EMBL" id="RWW92227.1"/>
    </source>
</evidence>
<dbReference type="EMBL" id="SBII01000013">
    <property type="protein sequence ID" value="RWW92227.1"/>
    <property type="molecule type" value="Genomic_DNA"/>
</dbReference>
<organism evidence="4 5">
    <name type="scientific">Flavobacterium cerinum</name>
    <dbReference type="NCBI Taxonomy" id="2502784"/>
    <lineage>
        <taxon>Bacteria</taxon>
        <taxon>Pseudomonadati</taxon>
        <taxon>Bacteroidota</taxon>
        <taxon>Flavobacteriia</taxon>
        <taxon>Flavobacteriales</taxon>
        <taxon>Flavobacteriaceae</taxon>
        <taxon>Flavobacterium</taxon>
    </lineage>
</organism>
<dbReference type="PANTHER" id="PTHR43240:SF5">
    <property type="entry name" value="1,4-DIHYDROXY-2-NAPHTHOYL-COA THIOESTERASE 1"/>
    <property type="match status" value="1"/>
</dbReference>
<accession>A0A3S3QLV4</accession>
<sequence length="152" mass="16776">MAFDREKVLDMCKRFSKNTLMETLEMEFTDAGETFLEAKMPVNSRVHQPMGLLHGGATVALAESVGSAASLMLINPEVQEVRGIEISANHLRSKRDGVVTGTARIIHQGRSLHLWEIKVTDEQGRLISLCKITNMVLPRKKSSEQSTVGASQ</sequence>
<comment type="similarity">
    <text evidence="1">Belongs to the thioesterase PaaI family.</text>
</comment>
<name>A0A3S3QLV4_9FLAO</name>
<reference evidence="4 5" key="1">
    <citation type="submission" date="2019-01" db="EMBL/GenBank/DDBJ databases">
        <title>Flavobacterium sp. nov.,isolated from freshwater.</title>
        <authorList>
            <person name="Zhang R."/>
            <person name="Du Z.-J."/>
        </authorList>
    </citation>
    <scope>NUCLEOTIDE SEQUENCE [LARGE SCALE GENOMIC DNA]</scope>
    <source>
        <strain evidence="4 5">1E403</strain>
    </source>
</reference>
<dbReference type="InterPro" id="IPR006683">
    <property type="entry name" value="Thioestr_dom"/>
</dbReference>
<dbReference type="Pfam" id="PF03061">
    <property type="entry name" value="4HBT"/>
    <property type="match status" value="1"/>
</dbReference>
<dbReference type="CDD" id="cd03443">
    <property type="entry name" value="PaaI_thioesterase"/>
    <property type="match status" value="1"/>
</dbReference>
<keyword evidence="5" id="KW-1185">Reference proteome</keyword>